<protein>
    <recommendedName>
        <fullName evidence="4">Aldehyde dehydrogenase domain-containing protein</fullName>
    </recommendedName>
</protein>
<keyword evidence="1 3" id="KW-0560">Oxidoreductase</keyword>
<evidence type="ECO:0000313" key="6">
    <source>
        <dbReference type="Proteomes" id="UP001172681"/>
    </source>
</evidence>
<dbReference type="InterPro" id="IPR050740">
    <property type="entry name" value="Aldehyde_DH_Superfamily"/>
</dbReference>
<evidence type="ECO:0000256" key="2">
    <source>
        <dbReference type="PROSITE-ProRule" id="PRU10007"/>
    </source>
</evidence>
<gene>
    <name evidence="5" type="ORF">H2204_002067</name>
</gene>
<dbReference type="Gene3D" id="3.40.605.10">
    <property type="entry name" value="Aldehyde Dehydrogenase, Chain A, domain 1"/>
    <property type="match status" value="1"/>
</dbReference>
<sequence>MAPSDILQFSQTKDGRSVLPIIIDGKKLPLDESRLVDVRSAIKNEVVHSAQGASVEIAREAARSSYQSFVKWKTTTYAERRDLILKVSDLIQSREEAFVALQMLETSCQEEWARFNVGLTVAVIREMATCISQQCAGELPAPQGPGAFCLVFKEPVGPILAIAPWNASMIIASRALAGPLAAGCTVVFKASENSPGVHHALVQTFKDAGIPDGCINVLQARREDSSDVTEAMIAEPAIRKIAFTGSAAVGSILGQLGSKYLKPILMELGGKAPAIVLKDADIEQAASLCAKGAFLHHGQICMSTDRIIVVKEIAKNFSEALVSCVKKQHSNGAGSAVSVAVAQRARSLVNNAVENGAAYLVGDNEFRNDTKASIVPTVITGVKPEHQIFGDETFGPSAALYVVENEDEAVELANSSKYGLNAAVHSRDVLAALRVARRIECGQVHIGTLTEYDEPNAPIGGVKNSGWGRNNGKYALQEFLQTKTISIHDPSASASFGQ</sequence>
<dbReference type="SUPFAM" id="SSF53720">
    <property type="entry name" value="ALDH-like"/>
    <property type="match status" value="1"/>
</dbReference>
<comment type="similarity">
    <text evidence="3">Belongs to the aldehyde dehydrogenase family.</text>
</comment>
<comment type="caution">
    <text evidence="5">The sequence shown here is derived from an EMBL/GenBank/DDBJ whole genome shotgun (WGS) entry which is preliminary data.</text>
</comment>
<dbReference type="Proteomes" id="UP001172681">
    <property type="component" value="Unassembled WGS sequence"/>
</dbReference>
<keyword evidence="6" id="KW-1185">Reference proteome</keyword>
<dbReference type="Gene3D" id="3.40.309.10">
    <property type="entry name" value="Aldehyde Dehydrogenase, Chain A, domain 2"/>
    <property type="match status" value="1"/>
</dbReference>
<dbReference type="PROSITE" id="PS00687">
    <property type="entry name" value="ALDEHYDE_DEHYDR_GLU"/>
    <property type="match status" value="1"/>
</dbReference>
<evidence type="ECO:0000256" key="1">
    <source>
        <dbReference type="ARBA" id="ARBA00023002"/>
    </source>
</evidence>
<dbReference type="InterPro" id="IPR016162">
    <property type="entry name" value="Ald_DH_N"/>
</dbReference>
<dbReference type="InterPro" id="IPR015590">
    <property type="entry name" value="Aldehyde_DH_dom"/>
</dbReference>
<feature type="domain" description="Aldehyde dehydrogenase" evidence="4">
    <location>
        <begin position="34"/>
        <end position="485"/>
    </location>
</feature>
<organism evidence="5 6">
    <name type="scientific">Knufia peltigerae</name>
    <dbReference type="NCBI Taxonomy" id="1002370"/>
    <lineage>
        <taxon>Eukaryota</taxon>
        <taxon>Fungi</taxon>
        <taxon>Dikarya</taxon>
        <taxon>Ascomycota</taxon>
        <taxon>Pezizomycotina</taxon>
        <taxon>Eurotiomycetes</taxon>
        <taxon>Chaetothyriomycetidae</taxon>
        <taxon>Chaetothyriales</taxon>
        <taxon>Trichomeriaceae</taxon>
        <taxon>Knufia</taxon>
    </lineage>
</organism>
<dbReference type="PANTHER" id="PTHR43353">
    <property type="entry name" value="SUCCINATE-SEMIALDEHYDE DEHYDROGENASE, MITOCHONDRIAL"/>
    <property type="match status" value="1"/>
</dbReference>
<dbReference type="EMBL" id="JAPDRN010000008">
    <property type="protein sequence ID" value="KAJ9643172.1"/>
    <property type="molecule type" value="Genomic_DNA"/>
</dbReference>
<name>A0AA38YBL1_9EURO</name>
<dbReference type="Pfam" id="PF00171">
    <property type="entry name" value="Aldedh"/>
    <property type="match status" value="1"/>
</dbReference>
<dbReference type="GO" id="GO:0009450">
    <property type="term" value="P:gamma-aminobutyric acid catabolic process"/>
    <property type="evidence" value="ECO:0007669"/>
    <property type="project" value="TreeGrafter"/>
</dbReference>
<dbReference type="GO" id="GO:0004777">
    <property type="term" value="F:succinate-semialdehyde dehydrogenase (NAD+) activity"/>
    <property type="evidence" value="ECO:0007669"/>
    <property type="project" value="TreeGrafter"/>
</dbReference>
<dbReference type="InterPro" id="IPR016161">
    <property type="entry name" value="Ald_DH/histidinol_DH"/>
</dbReference>
<evidence type="ECO:0000259" key="4">
    <source>
        <dbReference type="Pfam" id="PF00171"/>
    </source>
</evidence>
<feature type="active site" evidence="2">
    <location>
        <position position="267"/>
    </location>
</feature>
<dbReference type="PANTHER" id="PTHR43353:SF6">
    <property type="entry name" value="CYTOPLASMIC ALDEHYDE DEHYDROGENASE (EUROFUNG)"/>
    <property type="match status" value="1"/>
</dbReference>
<reference evidence="5" key="1">
    <citation type="submission" date="2022-10" db="EMBL/GenBank/DDBJ databases">
        <title>Culturing micro-colonial fungi from biological soil crusts in the Mojave desert and describing Neophaeococcomyces mojavensis, and introducing the new genera and species Taxawa tesnikishii.</title>
        <authorList>
            <person name="Kurbessoian T."/>
            <person name="Stajich J.E."/>
        </authorList>
    </citation>
    <scope>NUCLEOTIDE SEQUENCE</scope>
    <source>
        <strain evidence="5">TK_35</strain>
    </source>
</reference>
<evidence type="ECO:0000313" key="5">
    <source>
        <dbReference type="EMBL" id="KAJ9643172.1"/>
    </source>
</evidence>
<evidence type="ECO:0000256" key="3">
    <source>
        <dbReference type="RuleBase" id="RU003345"/>
    </source>
</evidence>
<dbReference type="InterPro" id="IPR016163">
    <property type="entry name" value="Ald_DH_C"/>
</dbReference>
<dbReference type="InterPro" id="IPR029510">
    <property type="entry name" value="Ald_DH_CS_GLU"/>
</dbReference>
<accession>A0AA38YBL1</accession>
<proteinExistence type="inferred from homology"/>
<dbReference type="AlphaFoldDB" id="A0AA38YBL1"/>